<gene>
    <name evidence="1" type="ORF">S01H4_16663</name>
</gene>
<name>X0YJD7_9ZZZZ</name>
<reference evidence="1" key="1">
    <citation type="journal article" date="2014" name="Front. Microbiol.">
        <title>High frequency of phylogenetically diverse reductive dehalogenase-homologous genes in deep subseafloor sedimentary metagenomes.</title>
        <authorList>
            <person name="Kawai M."/>
            <person name="Futagami T."/>
            <person name="Toyoda A."/>
            <person name="Takaki Y."/>
            <person name="Nishi S."/>
            <person name="Hori S."/>
            <person name="Arai W."/>
            <person name="Tsubouchi T."/>
            <person name="Morono Y."/>
            <person name="Uchiyama I."/>
            <person name="Ito T."/>
            <person name="Fujiyama A."/>
            <person name="Inagaki F."/>
            <person name="Takami H."/>
        </authorList>
    </citation>
    <scope>NUCLEOTIDE SEQUENCE</scope>
    <source>
        <strain evidence="1">Expedition CK06-06</strain>
    </source>
</reference>
<dbReference type="EMBL" id="BART01007311">
    <property type="protein sequence ID" value="GAG56070.1"/>
    <property type="molecule type" value="Genomic_DNA"/>
</dbReference>
<protein>
    <submittedName>
        <fullName evidence="1">Uncharacterized protein</fullName>
    </submittedName>
</protein>
<proteinExistence type="predicted"/>
<accession>X0YJD7</accession>
<dbReference type="AlphaFoldDB" id="X0YJD7"/>
<feature type="non-terminal residue" evidence="1">
    <location>
        <position position="63"/>
    </location>
</feature>
<comment type="caution">
    <text evidence="1">The sequence shown here is derived from an EMBL/GenBank/DDBJ whole genome shotgun (WGS) entry which is preliminary data.</text>
</comment>
<evidence type="ECO:0000313" key="1">
    <source>
        <dbReference type="EMBL" id="GAG56070.1"/>
    </source>
</evidence>
<sequence>MPRIDLKYTSVPADEKKYGKGYSFNSLSKKDFSTFNPLTLGIGDISAEGTYVQALAAFFDLEG</sequence>
<organism evidence="1">
    <name type="scientific">marine sediment metagenome</name>
    <dbReference type="NCBI Taxonomy" id="412755"/>
    <lineage>
        <taxon>unclassified sequences</taxon>
        <taxon>metagenomes</taxon>
        <taxon>ecological metagenomes</taxon>
    </lineage>
</organism>